<reference evidence="3 4" key="1">
    <citation type="submission" date="2017-03" db="EMBL/GenBank/DDBJ databases">
        <authorList>
            <person name="Afonso C.L."/>
            <person name="Miller P.J."/>
            <person name="Scott M.A."/>
            <person name="Spackman E."/>
            <person name="Goraichik I."/>
            <person name="Dimitrov K.M."/>
            <person name="Suarez D.L."/>
            <person name="Swayne D.E."/>
        </authorList>
    </citation>
    <scope>NUCLEOTIDE SEQUENCE [LARGE SCALE GENOMIC DNA]</scope>
    <source>
        <strain evidence="3">PRJEB14757</strain>
    </source>
</reference>
<dbReference type="InterPro" id="IPR041468">
    <property type="entry name" value="HTH_ParB/Spo0J"/>
</dbReference>
<dbReference type="Proteomes" id="UP000191931">
    <property type="component" value="Unassembled WGS sequence"/>
</dbReference>
<evidence type="ECO:0000256" key="1">
    <source>
        <dbReference type="SAM" id="MobiDB-lite"/>
    </source>
</evidence>
<dbReference type="EMBL" id="FWEV01000174">
    <property type="protein sequence ID" value="SLM30954.1"/>
    <property type="molecule type" value="Genomic_DNA"/>
</dbReference>
<keyword evidence="4" id="KW-1185">Reference proteome</keyword>
<proteinExistence type="predicted"/>
<feature type="domain" description="ParB/Spo0J HTH" evidence="2">
    <location>
        <begin position="127"/>
        <end position="171"/>
    </location>
</feature>
<feature type="region of interest" description="Disordered" evidence="1">
    <location>
        <begin position="1"/>
        <end position="29"/>
    </location>
</feature>
<dbReference type="STRING" id="1246637.MTBBW1_2550008"/>
<feature type="region of interest" description="Disordered" evidence="1">
    <location>
        <begin position="259"/>
        <end position="280"/>
    </location>
</feature>
<dbReference type="AlphaFoldDB" id="A0A1W1HEM9"/>
<organism evidence="3 4">
    <name type="scientific">Desulfamplus magnetovallimortis</name>
    <dbReference type="NCBI Taxonomy" id="1246637"/>
    <lineage>
        <taxon>Bacteria</taxon>
        <taxon>Pseudomonadati</taxon>
        <taxon>Thermodesulfobacteriota</taxon>
        <taxon>Desulfobacteria</taxon>
        <taxon>Desulfobacterales</taxon>
        <taxon>Desulfobacteraceae</taxon>
        <taxon>Desulfamplus</taxon>
    </lineage>
</organism>
<sequence length="280" mass="32211">MAKKKDAVQEATEKETEDKNLPEKAEPVKPEIIDEEEEKLINDAVKFINEKANEVIYKGHEEIGSYILEKFFNGDIEKALSKDPKKEISFKKLCERGDLIVHANTLSAAVKVSCQEKLFIDKKFNDSKLLSYTHKKLLVRLEDPRKKVNMAKKCIKEGWTTRELENAVQKKLKEFEKPAKKSLIRTTQKCIQKIDTVIEAAAESDLSYKSEDLKKMSGARRRELIKHANDLKSKIDAIDLGDVSSNCESLIEELEKIEEEYKKNPPKRGRKSKKNMDDNK</sequence>
<dbReference type="OrthoDB" id="5419568at2"/>
<dbReference type="RefSeq" id="WP_080809639.1">
    <property type="nucleotide sequence ID" value="NZ_LT828569.1"/>
</dbReference>
<evidence type="ECO:0000259" key="2">
    <source>
        <dbReference type="Pfam" id="PF17762"/>
    </source>
</evidence>
<feature type="compositionally biased region" description="Basic residues" evidence="1">
    <location>
        <begin position="264"/>
        <end position="273"/>
    </location>
</feature>
<accession>A0A1W1HEM9</accession>
<evidence type="ECO:0000313" key="4">
    <source>
        <dbReference type="Proteomes" id="UP000191931"/>
    </source>
</evidence>
<evidence type="ECO:0000313" key="3">
    <source>
        <dbReference type="EMBL" id="SLM30954.1"/>
    </source>
</evidence>
<name>A0A1W1HEM9_9BACT</name>
<gene>
    <name evidence="3" type="ORF">MTBBW1_2550008</name>
</gene>
<dbReference type="Pfam" id="PF17762">
    <property type="entry name" value="HTH_ParB"/>
    <property type="match status" value="1"/>
</dbReference>
<protein>
    <recommendedName>
        <fullName evidence="2">ParB/Spo0J HTH domain-containing protein</fullName>
    </recommendedName>
</protein>